<proteinExistence type="inferred from homology"/>
<dbReference type="InterPro" id="IPR036691">
    <property type="entry name" value="Endo/exonu/phosph_ase_sf"/>
</dbReference>
<name>A0A815CNB7_9BILA</name>
<dbReference type="OrthoDB" id="276515at2759"/>
<evidence type="ECO:0000313" key="3">
    <source>
        <dbReference type="EMBL" id="CAF1287474.1"/>
    </source>
</evidence>
<dbReference type="PANTHER" id="PTHR12121:SF45">
    <property type="entry name" value="NOCTURNIN"/>
    <property type="match status" value="1"/>
</dbReference>
<reference evidence="3" key="1">
    <citation type="submission" date="2021-02" db="EMBL/GenBank/DDBJ databases">
        <authorList>
            <person name="Nowell W R."/>
        </authorList>
    </citation>
    <scope>NUCLEOTIDE SEQUENCE</scope>
</reference>
<comment type="similarity">
    <text evidence="1">Belongs to the CCR4/nocturin family.</text>
</comment>
<dbReference type="PANTHER" id="PTHR12121">
    <property type="entry name" value="CARBON CATABOLITE REPRESSOR PROTEIN 4"/>
    <property type="match status" value="1"/>
</dbReference>
<dbReference type="GO" id="GO:0006139">
    <property type="term" value="P:nucleobase-containing compound metabolic process"/>
    <property type="evidence" value="ECO:0007669"/>
    <property type="project" value="UniProtKB-ARBA"/>
</dbReference>
<evidence type="ECO:0000256" key="2">
    <source>
        <dbReference type="ARBA" id="ARBA00022801"/>
    </source>
</evidence>
<evidence type="ECO:0000256" key="1">
    <source>
        <dbReference type="ARBA" id="ARBA00010774"/>
    </source>
</evidence>
<dbReference type="EMBL" id="CAJNOO010002660">
    <property type="protein sequence ID" value="CAF1287474.1"/>
    <property type="molecule type" value="Genomic_DNA"/>
</dbReference>
<dbReference type="GO" id="GO:0000175">
    <property type="term" value="F:3'-5'-RNA exonuclease activity"/>
    <property type="evidence" value="ECO:0007669"/>
    <property type="project" value="TreeGrafter"/>
</dbReference>
<evidence type="ECO:0008006" key="5">
    <source>
        <dbReference type="Google" id="ProtNLM"/>
    </source>
</evidence>
<keyword evidence="2" id="KW-0378">Hydrolase</keyword>
<evidence type="ECO:0000313" key="4">
    <source>
        <dbReference type="Proteomes" id="UP000663882"/>
    </source>
</evidence>
<dbReference type="Gene3D" id="3.60.10.10">
    <property type="entry name" value="Endonuclease/exonuclease/phosphatase"/>
    <property type="match status" value="1"/>
</dbReference>
<dbReference type="Proteomes" id="UP000663882">
    <property type="component" value="Unassembled WGS sequence"/>
</dbReference>
<accession>A0A815CNB7</accession>
<organism evidence="3 4">
    <name type="scientific">Rotaria sordida</name>
    <dbReference type="NCBI Taxonomy" id="392033"/>
    <lineage>
        <taxon>Eukaryota</taxon>
        <taxon>Metazoa</taxon>
        <taxon>Spiralia</taxon>
        <taxon>Gnathifera</taxon>
        <taxon>Rotifera</taxon>
        <taxon>Eurotatoria</taxon>
        <taxon>Bdelloidea</taxon>
        <taxon>Philodinida</taxon>
        <taxon>Philodinidae</taxon>
        <taxon>Rotaria</taxon>
    </lineage>
</organism>
<protein>
    <recommendedName>
        <fullName evidence="5">Nocturnin</fullName>
    </recommendedName>
</protein>
<dbReference type="AlphaFoldDB" id="A0A815CNB7"/>
<dbReference type="SUPFAM" id="SSF56219">
    <property type="entry name" value="DNase I-like"/>
    <property type="match status" value="1"/>
</dbReference>
<comment type="caution">
    <text evidence="3">The sequence shown here is derived from an EMBL/GenBank/DDBJ whole genome shotgun (WGS) entry which is preliminary data.</text>
</comment>
<dbReference type="InterPro" id="IPR050410">
    <property type="entry name" value="CCR4/nocturin_mRNA_transcr"/>
</dbReference>
<sequence>MANVSTGSKIPDEIARHIKIPSLSRQFHGDYSLNNNTLHVLQWNVLAQALSYTKNNFVRVPDDVVAFENRKWRILEQIIARRPDLCALEEMDIFNDFLKDELPKYGYSCHFVEKINSKCFLFQNDTENFKGPDGFTPKAILQFPTKDEIGSNALPSINYPSDHLALEVIFNIQ</sequence>
<gene>
    <name evidence="3" type="ORF">RFH988_LOCUS29029</name>
</gene>